<dbReference type="RefSeq" id="WP_136575020.1">
    <property type="nucleotide sequence ID" value="NZ_STFG01000055.1"/>
</dbReference>
<evidence type="ECO:0000313" key="1">
    <source>
        <dbReference type="EMBL" id="THT95246.1"/>
    </source>
</evidence>
<name>A0A4S8ELR4_9BURK</name>
<reference evidence="1 2" key="1">
    <citation type="journal article" date="2015" name="Antonie Van Leeuwenhoek">
        <title>Lampropedia puyangensis sp. nov., isolated from symptomatic bark of Populus ? euramericana canker and emended description of Lampropedia hyalina (Ehrenberg 1832) Lee et al. 2004.</title>
        <authorList>
            <person name="Li Y."/>
            <person name="Wang T."/>
            <person name="Piao C.G."/>
            <person name="Wang L.F."/>
            <person name="Tian G.Z."/>
            <person name="Zhu T.H."/>
            <person name="Guo M.W."/>
        </authorList>
    </citation>
    <scope>NUCLEOTIDE SEQUENCE [LARGE SCALE GENOMIC DNA]</scope>
    <source>
        <strain evidence="1 2">2-bin</strain>
    </source>
</reference>
<dbReference type="OrthoDB" id="8798849at2"/>
<comment type="caution">
    <text evidence="1">The sequence shown here is derived from an EMBL/GenBank/DDBJ whole genome shotgun (WGS) entry which is preliminary data.</text>
</comment>
<dbReference type="AlphaFoldDB" id="A0A4S8ELR4"/>
<protein>
    <submittedName>
        <fullName evidence="1">Uncharacterized protein</fullName>
    </submittedName>
</protein>
<dbReference type="Proteomes" id="UP000308917">
    <property type="component" value="Unassembled WGS sequence"/>
</dbReference>
<organism evidence="1 2">
    <name type="scientific">Lampropedia puyangensis</name>
    <dbReference type="NCBI Taxonomy" id="1330072"/>
    <lineage>
        <taxon>Bacteria</taxon>
        <taxon>Pseudomonadati</taxon>
        <taxon>Pseudomonadota</taxon>
        <taxon>Betaproteobacteria</taxon>
        <taxon>Burkholderiales</taxon>
        <taxon>Comamonadaceae</taxon>
        <taxon>Lampropedia</taxon>
    </lineage>
</organism>
<gene>
    <name evidence="1" type="ORF">E9531_17320</name>
</gene>
<keyword evidence="2" id="KW-1185">Reference proteome</keyword>
<accession>A0A4S8ELR4</accession>
<proteinExistence type="predicted"/>
<feature type="non-terminal residue" evidence="1">
    <location>
        <position position="293"/>
    </location>
</feature>
<evidence type="ECO:0000313" key="2">
    <source>
        <dbReference type="Proteomes" id="UP000308917"/>
    </source>
</evidence>
<dbReference type="EMBL" id="STFG01000055">
    <property type="protein sequence ID" value="THT95246.1"/>
    <property type="molecule type" value="Genomic_DNA"/>
</dbReference>
<sequence>MRIINGLNKNLQHTFKAKGVLKPHTKLLGLCSAGMLGLATLIMPLGAKAQNNVLFVSSNESSNPGWNAYIANARNAFDEVAPAGTFVNRTGGLSGTTSLTSDIANAKLLVLTTVCSSTNPDRWDEVQAALETRPDLMVIGFVDGSNAGDCPTHLSRVTDAINAIKPDTWSTIKAETTLNELSAPLNQQSLYASTFQSVLPSIVGGWWGRMSPIPTDYALYTQVAVASPAPPTVSDAYGLFIPQAASNAGKGACLFFVADTSQFSNTIGGGGLQPTQSNNIAKAFYAAATDPAG</sequence>